<dbReference type="InterPro" id="IPR043519">
    <property type="entry name" value="NT_sf"/>
</dbReference>
<evidence type="ECO:0000259" key="5">
    <source>
        <dbReference type="SMART" id="SM00483"/>
    </source>
</evidence>
<dbReference type="GeneID" id="15614069"/>
<dbReference type="InterPro" id="IPR002054">
    <property type="entry name" value="DNA-dir_DNA_pol_X"/>
</dbReference>
<dbReference type="GO" id="GO:0004527">
    <property type="term" value="F:exonuclease activity"/>
    <property type="evidence" value="ECO:0007669"/>
    <property type="project" value="UniProtKB-KW"/>
</dbReference>
<keyword evidence="4" id="KW-0378">Hydrolase</keyword>
<dbReference type="GO" id="GO:0003887">
    <property type="term" value="F:DNA-directed DNA polymerase activity"/>
    <property type="evidence" value="ECO:0007669"/>
    <property type="project" value="InterPro"/>
</dbReference>
<dbReference type="SUPFAM" id="SSF51658">
    <property type="entry name" value="Xylose isomerase-like"/>
    <property type="match status" value="1"/>
</dbReference>
<dbReference type="InterPro" id="IPR001719">
    <property type="entry name" value="AP_endonuc_2"/>
</dbReference>
<dbReference type="GO" id="GO:0003677">
    <property type="term" value="F:DNA binding"/>
    <property type="evidence" value="ECO:0007669"/>
    <property type="project" value="InterPro"/>
</dbReference>
<dbReference type="InterPro" id="IPR037160">
    <property type="entry name" value="DNA_Pol_thumb_sf"/>
</dbReference>
<evidence type="ECO:0000313" key="7">
    <source>
        <dbReference type="Proteomes" id="UP000792575"/>
    </source>
</evidence>
<feature type="domain" description="DNA-directed DNA polymerase X" evidence="5">
    <location>
        <begin position="296"/>
        <end position="612"/>
    </location>
</feature>
<dbReference type="PRINTS" id="PR00869">
    <property type="entry name" value="DNAPOLX"/>
</dbReference>
<keyword evidence="4" id="KW-0269">Exonuclease</keyword>
<dbReference type="GO" id="GO:0008270">
    <property type="term" value="F:zinc ion binding"/>
    <property type="evidence" value="ECO:0007669"/>
    <property type="project" value="InterPro"/>
</dbReference>
<dbReference type="GO" id="GO:0006303">
    <property type="term" value="P:double-strand break repair via nonhomologous end joining"/>
    <property type="evidence" value="ECO:0007669"/>
    <property type="project" value="TreeGrafter"/>
</dbReference>
<dbReference type="SUPFAM" id="SSF47802">
    <property type="entry name" value="DNA polymerase beta, N-terminal domain-like"/>
    <property type="match status" value="1"/>
</dbReference>
<evidence type="ECO:0000256" key="2">
    <source>
        <dbReference type="ARBA" id="ARBA00022679"/>
    </source>
</evidence>
<gene>
    <name evidence="6" type="ORF">AHEV_140</name>
</gene>
<dbReference type="InterPro" id="IPR027421">
    <property type="entry name" value="DNA_pol_lamdba_lyase_dom_sf"/>
</dbReference>
<dbReference type="Gene3D" id="3.30.460.10">
    <property type="entry name" value="Beta Polymerase, domain 2"/>
    <property type="match status" value="1"/>
</dbReference>
<name>A0A916KP45_9POXV</name>
<dbReference type="Gene3D" id="3.20.20.150">
    <property type="entry name" value="Divalent-metal-dependent TIM barrel enzymes"/>
    <property type="match status" value="1"/>
</dbReference>
<dbReference type="Pfam" id="PF01261">
    <property type="entry name" value="AP_endonuc_2"/>
    <property type="match status" value="1"/>
</dbReference>
<keyword evidence="7" id="KW-1185">Reference proteome</keyword>
<keyword evidence="3" id="KW-0548">Nucleotidyltransferase</keyword>
<dbReference type="PROSITE" id="PS51432">
    <property type="entry name" value="AP_NUCLEASE_F2_4"/>
    <property type="match status" value="1"/>
</dbReference>
<dbReference type="RefSeq" id="YP_008003963.1">
    <property type="nucleotide sequence ID" value="NC_021247.1"/>
</dbReference>
<evidence type="ECO:0000256" key="4">
    <source>
        <dbReference type="ARBA" id="ARBA00022839"/>
    </source>
</evidence>
<dbReference type="OrthoDB" id="3130at10239"/>
<dbReference type="Gene3D" id="1.10.150.110">
    <property type="entry name" value="DNA polymerase beta, N-terminal domain-like"/>
    <property type="match status" value="1"/>
</dbReference>
<protein>
    <recommendedName>
        <fullName evidence="1">Probable AP endonuclease</fullName>
    </recommendedName>
</protein>
<dbReference type="Pfam" id="PF14791">
    <property type="entry name" value="DNA_pol_B_thumb"/>
    <property type="match status" value="1"/>
</dbReference>
<dbReference type="Proteomes" id="UP000792575">
    <property type="component" value="Genome"/>
</dbReference>
<dbReference type="SMART" id="SM00483">
    <property type="entry name" value="POLXc"/>
    <property type="match status" value="1"/>
</dbReference>
<dbReference type="InterPro" id="IPR036237">
    <property type="entry name" value="Xyl_isomerase-like_sf"/>
</dbReference>
<sequence length="613" mass="72066">MTKYDNKHIFNNKYIGFHTSKDYLDNYLCPLQFFVGAPHNYQSTQFLNKSYKNRQIFVHSKYVGNIAKHKSTVTIRNIKKELLYLQNMEISNSGTVVHLSSYYDETPEKSLIYVSSVLNKFCKELNSILNKKYYNYIIFETTNDINHLGSKIEHFKILYDNLDYNAKKRIRFCIDTSHIFVTFYNIDTNKGIIDYIAKFDLLIGLDKVLLIHLNDSCGKPLSSYKPHEEIGKGNIFKNYEDDINPLKIIKIYALSYNIPCILERRYVLPDSSTINEMKIYLDTELHDLDTNTLFAMINKYKILYILNKFAEIYNILDDVKYKAYKNAINTIQNNSIIKFNYIYKNNKYTLNESEEKIINKYKNLQYIGPSISSVIYELLSTNKVEKLNNLENSETLKYIKELTSILFIGKTKAEKLIELNIKNVDDLLSNKEIIVNQNILTENKLKIIEYIKDIEPISKSFIDEIKQDIKLNKNYEWHILGSYARGLEYSKDIDILIIDFDIDILLNSITKICKLIYPFRKGNDIFSGVFLRNNKKFILEINKVNNNQKYTAIMHYTGSKNFNIIMRNIAKTQDMKLSQYSLSINNKPVDLNSEEEIFNILKTKYIPKNKRNL</sequence>
<dbReference type="Gene3D" id="1.10.150.20">
    <property type="entry name" value="5' to 3' exonuclease, C-terminal subdomain"/>
    <property type="match status" value="1"/>
</dbReference>
<organism evidence="6 7">
    <name type="scientific">Adoxophyes honmai entomopoxvirus 'L'</name>
    <dbReference type="NCBI Taxonomy" id="1293540"/>
    <lineage>
        <taxon>Viruses</taxon>
        <taxon>Varidnaviria</taxon>
        <taxon>Bamfordvirae</taxon>
        <taxon>Nucleocytoviricota</taxon>
        <taxon>Pokkesviricetes</taxon>
        <taxon>Chitovirales</taxon>
        <taxon>Poxviridae</taxon>
        <taxon>Entomopoxvirinae</taxon>
        <taxon>Betaentomopoxvirus</taxon>
        <taxon>Betaentomopoxvirus ahonmai</taxon>
    </lineage>
</organism>
<evidence type="ECO:0000256" key="3">
    <source>
        <dbReference type="ARBA" id="ARBA00022695"/>
    </source>
</evidence>
<evidence type="ECO:0000313" key="6">
    <source>
        <dbReference type="EMBL" id="CCU55461.1"/>
    </source>
</evidence>
<reference evidence="6" key="1">
    <citation type="journal article" date="2013" name="J. Virol.">
        <title>New Insights into the Evolution of Entomopoxvirinae from the Complete Genome Sequences of Four Entomopoxviruses Infecting Adoxophyes honmai, Choristoneura biennis, Choristoneura rosaceana, and Mythimna separata.</title>
        <authorList>
            <person name="Theze J."/>
            <person name="Takatsuka J."/>
            <person name="Li Z."/>
            <person name="Gallais J."/>
            <person name="Doucet D."/>
            <person name="Arif B."/>
            <person name="Nakai M."/>
            <person name="Herniou E.A."/>
        </authorList>
    </citation>
    <scope>NUCLEOTIDE SEQUENCE</scope>
    <source>
        <strain evidence="6">Tokyo</strain>
    </source>
</reference>
<dbReference type="Gene3D" id="3.30.210.10">
    <property type="entry name" value="DNA polymerase, thumb domain"/>
    <property type="match status" value="1"/>
</dbReference>
<accession>A0A916KP45</accession>
<keyword evidence="4" id="KW-0540">Nuclease</keyword>
<evidence type="ECO:0000256" key="1">
    <source>
        <dbReference type="ARBA" id="ARBA00015997"/>
    </source>
</evidence>
<dbReference type="PANTHER" id="PTHR11276:SF28">
    <property type="entry name" value="DNA POLYMERASE LAMBDA"/>
    <property type="match status" value="1"/>
</dbReference>
<dbReference type="InterPro" id="IPR013022">
    <property type="entry name" value="Xyl_isomerase-like_TIM-brl"/>
</dbReference>
<dbReference type="InterPro" id="IPR022312">
    <property type="entry name" value="DNA_pol_X"/>
</dbReference>
<dbReference type="InterPro" id="IPR029398">
    <property type="entry name" value="PolB_thumb"/>
</dbReference>
<dbReference type="EMBL" id="HF679131">
    <property type="protein sequence ID" value="CCU55461.1"/>
    <property type="molecule type" value="Genomic_DNA"/>
</dbReference>
<dbReference type="SMART" id="SM00518">
    <property type="entry name" value="AP2Ec"/>
    <property type="match status" value="1"/>
</dbReference>
<keyword evidence="2" id="KW-0808">Transferase</keyword>
<proteinExistence type="predicted"/>
<dbReference type="SUPFAM" id="SSF81301">
    <property type="entry name" value="Nucleotidyltransferase"/>
    <property type="match status" value="1"/>
</dbReference>
<dbReference type="PANTHER" id="PTHR11276">
    <property type="entry name" value="DNA POLYMERASE TYPE-X FAMILY MEMBER"/>
    <property type="match status" value="1"/>
</dbReference>
<dbReference type="KEGG" id="vg:15614069"/>